<dbReference type="PANTHER" id="PTHR33164:SF103">
    <property type="entry name" value="REGULATORY PROTEIN MARR"/>
    <property type="match status" value="1"/>
</dbReference>
<dbReference type="STRING" id="1193682.BJP25_15835"/>
<dbReference type="InterPro" id="IPR036388">
    <property type="entry name" value="WH-like_DNA-bd_sf"/>
</dbReference>
<dbReference type="InterPro" id="IPR000835">
    <property type="entry name" value="HTH_MarR-typ"/>
</dbReference>
<dbReference type="InterPro" id="IPR036390">
    <property type="entry name" value="WH_DNA-bd_sf"/>
</dbReference>
<dbReference type="InterPro" id="IPR039422">
    <property type="entry name" value="MarR/SlyA-like"/>
</dbReference>
<proteinExistence type="predicted"/>
<dbReference type="SMART" id="SM00347">
    <property type="entry name" value="HTH_MARR"/>
    <property type="match status" value="1"/>
</dbReference>
<dbReference type="Proteomes" id="UP000186040">
    <property type="component" value="Unassembled WGS sequence"/>
</dbReference>
<keyword evidence="3" id="KW-1185">Reference proteome</keyword>
<dbReference type="GO" id="GO:0006950">
    <property type="term" value="P:response to stress"/>
    <property type="evidence" value="ECO:0007669"/>
    <property type="project" value="TreeGrafter"/>
</dbReference>
<accession>A0A1Q9LP05</accession>
<dbReference type="RefSeq" id="WP_075974622.1">
    <property type="nucleotide sequence ID" value="NZ_MKQR01000009.1"/>
</dbReference>
<protein>
    <submittedName>
        <fullName evidence="2">MarR family transcriptional regulator</fullName>
    </submittedName>
</protein>
<organism evidence="2 3">
    <name type="scientific">Actinokineospora bangkokensis</name>
    <dbReference type="NCBI Taxonomy" id="1193682"/>
    <lineage>
        <taxon>Bacteria</taxon>
        <taxon>Bacillati</taxon>
        <taxon>Actinomycetota</taxon>
        <taxon>Actinomycetes</taxon>
        <taxon>Pseudonocardiales</taxon>
        <taxon>Pseudonocardiaceae</taxon>
        <taxon>Actinokineospora</taxon>
    </lineage>
</organism>
<sequence>MPPLQRVARKIKRLQHRHHREIDTRLGALGTTLSQWDALRHVAEHPDSSTHDLAVRTFMTDQSFGALAIRLADLGLVERLPGPGRAVRHRITAAGKQVLDRAAAVVDGVVAESFAPLDEDEVAQLDHLLTKLLGPERTG</sequence>
<reference evidence="2 3" key="1">
    <citation type="submission" date="2016-10" db="EMBL/GenBank/DDBJ databases">
        <title>The Draft Genome Sequence of Actinokineospora bangkokensis 44EHWT reveals the biosynthetic pathway of antifungal compounds Thailandins with unusual extender unit butylmalonyl-CoA.</title>
        <authorList>
            <person name="Greule A."/>
            <person name="Intra B."/>
            <person name="Flemming S."/>
            <person name="Rommel M.G."/>
            <person name="Panbangred W."/>
            <person name="Bechthold A."/>
        </authorList>
    </citation>
    <scope>NUCLEOTIDE SEQUENCE [LARGE SCALE GENOMIC DNA]</scope>
    <source>
        <strain evidence="2 3">44EHW</strain>
    </source>
</reference>
<evidence type="ECO:0000313" key="2">
    <source>
        <dbReference type="EMBL" id="OLR93724.1"/>
    </source>
</evidence>
<comment type="caution">
    <text evidence="2">The sequence shown here is derived from an EMBL/GenBank/DDBJ whole genome shotgun (WGS) entry which is preliminary data.</text>
</comment>
<feature type="domain" description="HTH marR-type" evidence="1">
    <location>
        <begin position="1"/>
        <end position="134"/>
    </location>
</feature>
<evidence type="ECO:0000313" key="3">
    <source>
        <dbReference type="Proteomes" id="UP000186040"/>
    </source>
</evidence>
<dbReference type="OrthoDB" id="8781857at2"/>
<dbReference type="Pfam" id="PF12802">
    <property type="entry name" value="MarR_2"/>
    <property type="match status" value="1"/>
</dbReference>
<name>A0A1Q9LP05_9PSEU</name>
<dbReference type="SUPFAM" id="SSF46785">
    <property type="entry name" value="Winged helix' DNA-binding domain"/>
    <property type="match status" value="1"/>
</dbReference>
<dbReference type="PANTHER" id="PTHR33164">
    <property type="entry name" value="TRANSCRIPTIONAL REGULATOR, MARR FAMILY"/>
    <property type="match status" value="1"/>
</dbReference>
<dbReference type="AlphaFoldDB" id="A0A1Q9LP05"/>
<dbReference type="EMBL" id="MKQR01000009">
    <property type="protein sequence ID" value="OLR93724.1"/>
    <property type="molecule type" value="Genomic_DNA"/>
</dbReference>
<dbReference type="Gene3D" id="1.10.10.10">
    <property type="entry name" value="Winged helix-like DNA-binding domain superfamily/Winged helix DNA-binding domain"/>
    <property type="match status" value="1"/>
</dbReference>
<dbReference type="GO" id="GO:0003700">
    <property type="term" value="F:DNA-binding transcription factor activity"/>
    <property type="evidence" value="ECO:0007669"/>
    <property type="project" value="InterPro"/>
</dbReference>
<evidence type="ECO:0000259" key="1">
    <source>
        <dbReference type="PROSITE" id="PS50995"/>
    </source>
</evidence>
<dbReference type="PROSITE" id="PS50995">
    <property type="entry name" value="HTH_MARR_2"/>
    <property type="match status" value="1"/>
</dbReference>
<gene>
    <name evidence="2" type="ORF">BJP25_15835</name>
</gene>